<proteinExistence type="predicted"/>
<reference evidence="1 2" key="1">
    <citation type="submission" date="2019-08" db="EMBL/GenBank/DDBJ databases">
        <title>In-depth cultivation of the pig gut microbiome towards novel bacterial diversity and tailored functional studies.</title>
        <authorList>
            <person name="Wylensek D."/>
            <person name="Hitch T.C.A."/>
            <person name="Clavel T."/>
        </authorList>
    </citation>
    <scope>NUCLEOTIDE SEQUENCE [LARGE SCALE GENOMIC DNA]</scope>
    <source>
        <strain evidence="1 2">Oil+RF-744-WCA-WT-11</strain>
    </source>
</reference>
<gene>
    <name evidence="1" type="ORF">FYJ35_02870</name>
</gene>
<dbReference type="InterPro" id="IPR045591">
    <property type="entry name" value="DUF6462"/>
</dbReference>
<evidence type="ECO:0000313" key="2">
    <source>
        <dbReference type="Proteomes" id="UP000481852"/>
    </source>
</evidence>
<dbReference type="AlphaFoldDB" id="A0A6L5X6I6"/>
<dbReference type="RefSeq" id="WP_154522870.1">
    <property type="nucleotide sequence ID" value="NZ_VULZ01000002.1"/>
</dbReference>
<dbReference type="Pfam" id="PF20063">
    <property type="entry name" value="DUF6462"/>
    <property type="match status" value="1"/>
</dbReference>
<keyword evidence="2" id="KW-1185">Reference proteome</keyword>
<sequence>MGYKRSDVEKTKNAAKKFVRYKEGAERYSIGLTKFQALAKEAGAVYKVDKIALVNCEIFDKFLETFREY</sequence>
<accession>A0A6L5X6I6</accession>
<dbReference type="EMBL" id="VULZ01000002">
    <property type="protein sequence ID" value="MSS13992.1"/>
    <property type="molecule type" value="Genomic_DNA"/>
</dbReference>
<name>A0A6L5X6I6_9FIRM</name>
<comment type="caution">
    <text evidence="1">The sequence shown here is derived from an EMBL/GenBank/DDBJ whole genome shotgun (WGS) entry which is preliminary data.</text>
</comment>
<dbReference type="Proteomes" id="UP000481852">
    <property type="component" value="Unassembled WGS sequence"/>
</dbReference>
<evidence type="ECO:0000313" key="1">
    <source>
        <dbReference type="EMBL" id="MSS13992.1"/>
    </source>
</evidence>
<protein>
    <submittedName>
        <fullName evidence="1">Uncharacterized protein</fullName>
    </submittedName>
</protein>
<organism evidence="1 2">
    <name type="scientific">Porcincola intestinalis</name>
    <dbReference type="NCBI Taxonomy" id="2606632"/>
    <lineage>
        <taxon>Bacteria</taxon>
        <taxon>Bacillati</taxon>
        <taxon>Bacillota</taxon>
        <taxon>Clostridia</taxon>
        <taxon>Lachnospirales</taxon>
        <taxon>Lachnospiraceae</taxon>
        <taxon>Porcincola</taxon>
    </lineage>
</organism>